<proteinExistence type="inferred from homology"/>
<evidence type="ECO:0000313" key="7">
    <source>
        <dbReference type="EMBL" id="AGB50602.1"/>
    </source>
</evidence>
<dbReference type="NCBIfam" id="TIGR02928">
    <property type="entry name" value="orc1/cdc6 family replication initiation protein"/>
    <property type="match status" value="1"/>
</dbReference>
<dbReference type="GeneID" id="14401686"/>
<dbReference type="InterPro" id="IPR015163">
    <property type="entry name" value="Cdc6_C"/>
</dbReference>
<evidence type="ECO:0000256" key="3">
    <source>
        <dbReference type="ARBA" id="ARBA00022741"/>
    </source>
</evidence>
<keyword evidence="2 5" id="KW-0235">DNA replication</keyword>
<sequence length="420" mass="47634">MAENTVDVNKILFSGSVFLNPDAVSPGYKPKSINEVMHRVDFIEAYTTHFKKTVMGFDSSNLLVFGKTGTGKTMVTKLMMQVISEAALQNGIEVFPVFVNCNVTYSDTMVLRFLITQFEEKLDLPHEKLVNNFSEYYNRLTYLMTKYGKSIIIIFDEIDKLTNPDIINNFLRIKENDDMKRNVCIVGISNSLYFTKNLDPRTKSALSQTEITVEPYDAVQLEEILCYRAKLAFKDGVIDDMVIPLCAALAAQEHGDARRAIDLLRVSGDIADMRGDKIIQSEHVREANTKIDSDKTKRVVTRLTPQSKTAFLSSLLLLNKPGTNTVITSDIYNVYLQVCEQIGIDVLSARRFNDLIGELSMLELLYTKKTSRGRGKGVVNMVGIDVNLDSNIIFDWIYEDSQFYSMNGRKQLTIYNQLKF</sequence>
<dbReference type="InterPro" id="IPR049945">
    <property type="entry name" value="AAA_22"/>
</dbReference>
<dbReference type="Pfam" id="PF13401">
    <property type="entry name" value="AAA_22"/>
    <property type="match status" value="1"/>
</dbReference>
<evidence type="ECO:0000256" key="1">
    <source>
        <dbReference type="ARBA" id="ARBA00006184"/>
    </source>
</evidence>
<name>L0KYR1_METHD</name>
<evidence type="ECO:0000256" key="2">
    <source>
        <dbReference type="ARBA" id="ARBA00022705"/>
    </source>
</evidence>
<dbReference type="OrthoDB" id="195574at2157"/>
<dbReference type="EMBL" id="CP003363">
    <property type="protein sequence ID" value="AGB50602.1"/>
    <property type="molecule type" value="Genomic_DNA"/>
</dbReference>
<dbReference type="InterPro" id="IPR014277">
    <property type="entry name" value="Orc1/Cdc6_arc"/>
</dbReference>
<evidence type="ECO:0000313" key="8">
    <source>
        <dbReference type="Proteomes" id="UP000010866"/>
    </source>
</evidence>
<dbReference type="SUPFAM" id="SSF46785">
    <property type="entry name" value="Winged helix' DNA-binding domain"/>
    <property type="match status" value="1"/>
</dbReference>
<evidence type="ECO:0000256" key="4">
    <source>
        <dbReference type="ARBA" id="ARBA00022840"/>
    </source>
</evidence>
<dbReference type="Pfam" id="PF09079">
    <property type="entry name" value="WHD_Cdc6"/>
    <property type="match status" value="1"/>
</dbReference>
<dbReference type="Gene3D" id="1.10.10.10">
    <property type="entry name" value="Winged helix-like DNA-binding domain superfamily/Winged helix DNA-binding domain"/>
    <property type="match status" value="1"/>
</dbReference>
<dbReference type="SUPFAM" id="SSF52540">
    <property type="entry name" value="P-loop containing nucleoside triphosphate hydrolases"/>
    <property type="match status" value="1"/>
</dbReference>
<accession>L0KYR1</accession>
<dbReference type="CDD" id="cd00009">
    <property type="entry name" value="AAA"/>
    <property type="match status" value="1"/>
</dbReference>
<dbReference type="KEGG" id="mhz:Metho_2462"/>
<evidence type="ECO:0000259" key="6">
    <source>
        <dbReference type="SMART" id="SM01074"/>
    </source>
</evidence>
<dbReference type="InterPro" id="IPR036390">
    <property type="entry name" value="WH_DNA-bd_sf"/>
</dbReference>
<gene>
    <name evidence="7" type="ordered locus">Metho_2462</name>
</gene>
<keyword evidence="8" id="KW-1185">Reference proteome</keyword>
<dbReference type="InterPro" id="IPR050311">
    <property type="entry name" value="ORC1/CDC6"/>
</dbReference>
<dbReference type="Gene3D" id="3.40.50.300">
    <property type="entry name" value="P-loop containing nucleotide triphosphate hydrolases"/>
    <property type="match status" value="1"/>
</dbReference>
<dbReference type="GO" id="GO:0006260">
    <property type="term" value="P:DNA replication"/>
    <property type="evidence" value="ECO:0007669"/>
    <property type="project" value="UniProtKB-UniRule"/>
</dbReference>
<dbReference type="AlphaFoldDB" id="L0KYR1"/>
<protein>
    <recommendedName>
        <fullName evidence="5">ORC1-type DNA replication protein</fullName>
    </recommendedName>
</protein>
<comment type="similarity">
    <text evidence="1 5">Belongs to the CDC6/cdc18 family.</text>
</comment>
<dbReference type="PANTHER" id="PTHR10763">
    <property type="entry name" value="CELL DIVISION CONTROL PROTEIN 6-RELATED"/>
    <property type="match status" value="1"/>
</dbReference>
<dbReference type="CDD" id="cd08768">
    <property type="entry name" value="Cdc6_C"/>
    <property type="match status" value="1"/>
</dbReference>
<dbReference type="FunFam" id="1.10.8.60:FF:000073">
    <property type="entry name" value="ORC1-type DNA replication protein"/>
    <property type="match status" value="1"/>
</dbReference>
<evidence type="ECO:0000256" key="5">
    <source>
        <dbReference type="HAMAP-Rule" id="MF_01407"/>
    </source>
</evidence>
<dbReference type="SMART" id="SM01074">
    <property type="entry name" value="Cdc6_C"/>
    <property type="match status" value="1"/>
</dbReference>
<dbReference type="InterPro" id="IPR027417">
    <property type="entry name" value="P-loop_NTPase"/>
</dbReference>
<dbReference type="Pfam" id="PF22703">
    <property type="entry name" value="Cdc6_lid"/>
    <property type="match status" value="1"/>
</dbReference>
<comment type="function">
    <text evidence="5">Involved in regulation of DNA replication.</text>
</comment>
<feature type="binding site" evidence="5">
    <location>
        <begin position="70"/>
        <end position="74"/>
    </location>
    <ligand>
        <name>ATP</name>
        <dbReference type="ChEBI" id="CHEBI:30616"/>
    </ligand>
</feature>
<dbReference type="Proteomes" id="UP000010866">
    <property type="component" value="Plasmid pMETHO01"/>
</dbReference>
<dbReference type="PANTHER" id="PTHR10763:SF22">
    <property type="entry name" value="ORC1-TYPE DNA REPLICATION PROTEIN"/>
    <property type="match status" value="1"/>
</dbReference>
<feature type="binding site" evidence="5">
    <location>
        <position position="228"/>
    </location>
    <ligand>
        <name>ATP</name>
        <dbReference type="ChEBI" id="CHEBI:30616"/>
    </ligand>
</feature>
<keyword evidence="7" id="KW-0614">Plasmid</keyword>
<dbReference type="InterPro" id="IPR055237">
    <property type="entry name" value="Cdc6_lid"/>
</dbReference>
<dbReference type="HAMAP" id="MF_01407">
    <property type="entry name" value="ORC1_type_DNA_replic_protein"/>
    <property type="match status" value="1"/>
</dbReference>
<reference evidence="8" key="1">
    <citation type="submission" date="2012-02" db="EMBL/GenBank/DDBJ databases">
        <title>Complete sequence of plasmid of Methanomethylovorans hollandica DSM 15978.</title>
        <authorList>
            <person name="Lucas S."/>
            <person name="Copeland A."/>
            <person name="Lapidus A."/>
            <person name="Glavina del Rio T."/>
            <person name="Dalin E."/>
            <person name="Tice H."/>
            <person name="Bruce D."/>
            <person name="Goodwin L."/>
            <person name="Pitluck S."/>
            <person name="Peters L."/>
            <person name="Mikhailova N."/>
            <person name="Held B."/>
            <person name="Kyrpides N."/>
            <person name="Mavromatis K."/>
            <person name="Ivanova N."/>
            <person name="Brettin T."/>
            <person name="Detter J.C."/>
            <person name="Han C."/>
            <person name="Larimer F."/>
            <person name="Land M."/>
            <person name="Hauser L."/>
            <person name="Markowitz V."/>
            <person name="Cheng J.-F."/>
            <person name="Hugenholtz P."/>
            <person name="Woyke T."/>
            <person name="Wu D."/>
            <person name="Spring S."/>
            <person name="Schroeder M."/>
            <person name="Brambilla E."/>
            <person name="Klenk H.-P."/>
            <person name="Eisen J.A."/>
        </authorList>
    </citation>
    <scope>NUCLEOTIDE SEQUENCE [LARGE SCALE GENOMIC DNA]</scope>
    <source>
        <strain evidence="8">DSM 15978 / NBRC 107637 / DMS1</strain>
        <plasmid evidence="8">Plasmid pMETHO01</plasmid>
    </source>
</reference>
<dbReference type="HOGENOM" id="CLU_025112_3_1_2"/>
<keyword evidence="3 5" id="KW-0547">Nucleotide-binding</keyword>
<keyword evidence="4 5" id="KW-0067">ATP-binding</keyword>
<feature type="domain" description="Cdc6 C-terminal" evidence="6">
    <location>
        <begin position="312"/>
        <end position="397"/>
    </location>
</feature>
<dbReference type="InterPro" id="IPR036388">
    <property type="entry name" value="WH-like_DNA-bd_sf"/>
</dbReference>
<dbReference type="RefSeq" id="WP_015313734.1">
    <property type="nucleotide sequence ID" value="NC_019972.1"/>
</dbReference>
<organism evidence="7 8">
    <name type="scientific">Methanomethylovorans hollandica (strain DSM 15978 / NBRC 107637 / DMS1)</name>
    <dbReference type="NCBI Taxonomy" id="867904"/>
    <lineage>
        <taxon>Archaea</taxon>
        <taxon>Methanobacteriati</taxon>
        <taxon>Methanobacteriota</taxon>
        <taxon>Stenosarchaea group</taxon>
        <taxon>Methanomicrobia</taxon>
        <taxon>Methanosarcinales</taxon>
        <taxon>Methanosarcinaceae</taxon>
        <taxon>Methanomethylovorans</taxon>
    </lineage>
</organism>
<geneLocation type="plasmid" evidence="7 8">
    <name>pMETHO01</name>
</geneLocation>
<dbReference type="Gene3D" id="1.10.8.60">
    <property type="match status" value="1"/>
</dbReference>
<dbReference type="GO" id="GO:0005524">
    <property type="term" value="F:ATP binding"/>
    <property type="evidence" value="ECO:0007669"/>
    <property type="project" value="UniProtKB-UniRule"/>
</dbReference>
<feature type="binding site" evidence="5">
    <location>
        <position position="216"/>
    </location>
    <ligand>
        <name>ATP</name>
        <dbReference type="ChEBI" id="CHEBI:30616"/>
    </ligand>
</feature>
<dbReference type="GO" id="GO:0016887">
    <property type="term" value="F:ATP hydrolysis activity"/>
    <property type="evidence" value="ECO:0007669"/>
    <property type="project" value="InterPro"/>
</dbReference>